<name>A0AAV1CNZ7_OLDCO</name>
<dbReference type="AlphaFoldDB" id="A0AAV1CNZ7"/>
<protein>
    <submittedName>
        <fullName evidence="1">OLC1v1033475C1</fullName>
    </submittedName>
</protein>
<organism evidence="1 2">
    <name type="scientific">Oldenlandia corymbosa var. corymbosa</name>
    <dbReference type="NCBI Taxonomy" id="529605"/>
    <lineage>
        <taxon>Eukaryota</taxon>
        <taxon>Viridiplantae</taxon>
        <taxon>Streptophyta</taxon>
        <taxon>Embryophyta</taxon>
        <taxon>Tracheophyta</taxon>
        <taxon>Spermatophyta</taxon>
        <taxon>Magnoliopsida</taxon>
        <taxon>eudicotyledons</taxon>
        <taxon>Gunneridae</taxon>
        <taxon>Pentapetalae</taxon>
        <taxon>asterids</taxon>
        <taxon>lamiids</taxon>
        <taxon>Gentianales</taxon>
        <taxon>Rubiaceae</taxon>
        <taxon>Rubioideae</taxon>
        <taxon>Spermacoceae</taxon>
        <taxon>Hedyotis-Oldenlandia complex</taxon>
        <taxon>Oldenlandia</taxon>
    </lineage>
</organism>
<evidence type="ECO:0000313" key="2">
    <source>
        <dbReference type="Proteomes" id="UP001161247"/>
    </source>
</evidence>
<sequence>MVPQECGCKYNQNRSNNGWKRKNTAIEGERRKQCTWKKTNNMDFAGEEIRVFLSPFSPNFGHSGIEEIKIPKLRVEVDGIGPELEFPQKKNGQRRRRDLRLLISLR</sequence>
<reference evidence="1" key="1">
    <citation type="submission" date="2023-03" db="EMBL/GenBank/DDBJ databases">
        <authorList>
            <person name="Julca I."/>
        </authorList>
    </citation>
    <scope>NUCLEOTIDE SEQUENCE</scope>
</reference>
<gene>
    <name evidence="1" type="ORF">OLC1_LOCUS7709</name>
</gene>
<dbReference type="Proteomes" id="UP001161247">
    <property type="component" value="Chromosome 2"/>
</dbReference>
<evidence type="ECO:0000313" key="1">
    <source>
        <dbReference type="EMBL" id="CAI9097132.1"/>
    </source>
</evidence>
<proteinExistence type="predicted"/>
<keyword evidence="2" id="KW-1185">Reference proteome</keyword>
<accession>A0AAV1CNZ7</accession>
<dbReference type="EMBL" id="OX459119">
    <property type="protein sequence ID" value="CAI9097132.1"/>
    <property type="molecule type" value="Genomic_DNA"/>
</dbReference>